<feature type="domain" description="Glycolipid transfer protein" evidence="1">
    <location>
        <begin position="21"/>
        <end position="159"/>
    </location>
</feature>
<protein>
    <submittedName>
        <fullName evidence="2">Glycolipid transfer protein domain-containing protein 1</fullName>
    </submittedName>
</protein>
<reference evidence="2" key="1">
    <citation type="submission" date="2018-04" db="EMBL/GenBank/DDBJ databases">
        <title>Transcriptome assembly of Sipha flava.</title>
        <authorList>
            <person name="Scully E.D."/>
            <person name="Geib S.M."/>
            <person name="Palmer N.A."/>
            <person name="Koch K."/>
            <person name="Bradshaw J."/>
            <person name="Heng-Moss T."/>
            <person name="Sarath G."/>
        </authorList>
    </citation>
    <scope>NUCLEOTIDE SEQUENCE</scope>
</reference>
<dbReference type="Gene3D" id="1.10.3520.10">
    <property type="entry name" value="Glycolipid transfer protein"/>
    <property type="match status" value="1"/>
</dbReference>
<dbReference type="GO" id="GO:0016020">
    <property type="term" value="C:membrane"/>
    <property type="evidence" value="ECO:0007669"/>
    <property type="project" value="TreeGrafter"/>
</dbReference>
<sequence length="201" mass="22871">MFSVPAMRSAFHGALIQDEDVDVKNYVIAYQELCKFCSQLGALFGFVVNDLQDKIDRLNNLIADDEQHFSTVKNMILYEKSNDMVKGNSGCITLLRLHRGLDFIILFMSKLLHLKPNESTTHSAIKSYNQTLAKHHTWLVRHGARLAMNFLPCQKNLVRQGIGDETVEESLNTMADMISKATLVHNRINTLFSDYEILNIP</sequence>
<dbReference type="Pfam" id="PF08718">
    <property type="entry name" value="GLTP"/>
    <property type="match status" value="1"/>
</dbReference>
<gene>
    <name evidence="2" type="primary">gltpd1</name>
    <name evidence="2" type="ORF">g.75311</name>
</gene>
<dbReference type="GO" id="GO:1902387">
    <property type="term" value="F:ceramide 1-phosphate binding"/>
    <property type="evidence" value="ECO:0007669"/>
    <property type="project" value="TreeGrafter"/>
</dbReference>
<dbReference type="OrthoDB" id="116883at2759"/>
<dbReference type="GO" id="GO:1902388">
    <property type="term" value="F:ceramide 1-phosphate transfer activity"/>
    <property type="evidence" value="ECO:0007669"/>
    <property type="project" value="TreeGrafter"/>
</dbReference>
<dbReference type="SUPFAM" id="SSF110004">
    <property type="entry name" value="Glycolipid transfer protein, GLTP"/>
    <property type="match status" value="1"/>
</dbReference>
<evidence type="ECO:0000313" key="2">
    <source>
        <dbReference type="EMBL" id="MBY85275.1"/>
    </source>
</evidence>
<name>A0A2S2R5K7_9HEMI</name>
<organism evidence="2">
    <name type="scientific">Sipha flava</name>
    <name type="common">yellow sugarcane aphid</name>
    <dbReference type="NCBI Taxonomy" id="143950"/>
    <lineage>
        <taxon>Eukaryota</taxon>
        <taxon>Metazoa</taxon>
        <taxon>Ecdysozoa</taxon>
        <taxon>Arthropoda</taxon>
        <taxon>Hexapoda</taxon>
        <taxon>Insecta</taxon>
        <taxon>Pterygota</taxon>
        <taxon>Neoptera</taxon>
        <taxon>Paraneoptera</taxon>
        <taxon>Hemiptera</taxon>
        <taxon>Sternorrhyncha</taxon>
        <taxon>Aphidomorpha</taxon>
        <taxon>Aphidoidea</taxon>
        <taxon>Aphididae</taxon>
        <taxon>Sipha</taxon>
    </lineage>
</organism>
<dbReference type="InterPro" id="IPR036497">
    <property type="entry name" value="GLTP_sf"/>
</dbReference>
<evidence type="ECO:0000259" key="1">
    <source>
        <dbReference type="Pfam" id="PF08718"/>
    </source>
</evidence>
<dbReference type="PANTHER" id="PTHR10219">
    <property type="entry name" value="GLYCOLIPID TRANSFER PROTEIN-RELATED"/>
    <property type="match status" value="1"/>
</dbReference>
<dbReference type="AlphaFoldDB" id="A0A2S2R5K7"/>
<dbReference type="PANTHER" id="PTHR10219:SF43">
    <property type="entry name" value="GLYCOLIPID TRANSFER PROTEIN DOMAIN-CONTAINING PROTEIN"/>
    <property type="match status" value="1"/>
</dbReference>
<proteinExistence type="predicted"/>
<accession>A0A2S2R5K7</accession>
<dbReference type="GO" id="GO:0005829">
    <property type="term" value="C:cytosol"/>
    <property type="evidence" value="ECO:0007669"/>
    <property type="project" value="TreeGrafter"/>
</dbReference>
<dbReference type="InterPro" id="IPR014830">
    <property type="entry name" value="Glycolipid_transfer_prot_dom"/>
</dbReference>
<dbReference type="EMBL" id="GGMS01016072">
    <property type="protein sequence ID" value="MBY85275.1"/>
    <property type="molecule type" value="Transcribed_RNA"/>
</dbReference>